<dbReference type="Proteomes" id="UP000594015">
    <property type="component" value="Chromosome"/>
</dbReference>
<organism evidence="15 16">
    <name type="scientific">Bradyrhizobium arachidis</name>
    <dbReference type="NCBI Taxonomy" id="858423"/>
    <lineage>
        <taxon>Bacteria</taxon>
        <taxon>Pseudomonadati</taxon>
        <taxon>Pseudomonadota</taxon>
        <taxon>Alphaproteobacteria</taxon>
        <taxon>Hyphomicrobiales</taxon>
        <taxon>Nitrobacteraceae</taxon>
        <taxon>Bradyrhizobium</taxon>
    </lineage>
</organism>
<feature type="active site" description="Proton donor" evidence="14">
    <location>
        <position position="93"/>
    </location>
</feature>
<comment type="pathway">
    <text evidence="2">Amino-acid biosynthesis; L-serine biosynthesis; L-serine from 3-phospho-D-glycerate: step 3/3.</text>
</comment>
<gene>
    <name evidence="15" type="primary">serB</name>
    <name evidence="15" type="ORF">WN72_37185</name>
</gene>
<keyword evidence="9" id="KW-0460">Magnesium</keyword>
<dbReference type="InterPro" id="IPR050582">
    <property type="entry name" value="HAD-like_SerB"/>
</dbReference>
<evidence type="ECO:0000256" key="7">
    <source>
        <dbReference type="ARBA" id="ARBA00022723"/>
    </source>
</evidence>
<dbReference type="EC" id="3.1.3.3" evidence="4"/>
<evidence type="ECO:0000256" key="8">
    <source>
        <dbReference type="ARBA" id="ARBA00022801"/>
    </source>
</evidence>
<dbReference type="Pfam" id="PF12710">
    <property type="entry name" value="HAD"/>
    <property type="match status" value="1"/>
</dbReference>
<name>A0AAE7NVT9_9BRAD</name>
<dbReference type="GO" id="GO:0036424">
    <property type="term" value="F:L-phosphoserine phosphatase activity"/>
    <property type="evidence" value="ECO:0007669"/>
    <property type="project" value="InterPro"/>
</dbReference>
<comment type="catalytic activity">
    <reaction evidence="12">
        <text>O-phospho-L-serine + H2O = L-serine + phosphate</text>
        <dbReference type="Rhea" id="RHEA:21208"/>
        <dbReference type="ChEBI" id="CHEBI:15377"/>
        <dbReference type="ChEBI" id="CHEBI:33384"/>
        <dbReference type="ChEBI" id="CHEBI:43474"/>
        <dbReference type="ChEBI" id="CHEBI:57524"/>
        <dbReference type="EC" id="3.1.3.3"/>
    </reaction>
</comment>
<dbReference type="InterPro" id="IPR036412">
    <property type="entry name" value="HAD-like_sf"/>
</dbReference>
<comment type="similarity">
    <text evidence="3">Belongs to the HAD-like hydrolase superfamily. SerB family.</text>
</comment>
<dbReference type="KEGG" id="barh:WN72_37185"/>
<evidence type="ECO:0000313" key="16">
    <source>
        <dbReference type="Proteomes" id="UP000594015"/>
    </source>
</evidence>
<dbReference type="PANTHER" id="PTHR43344">
    <property type="entry name" value="PHOSPHOSERINE PHOSPHATASE"/>
    <property type="match status" value="1"/>
</dbReference>
<dbReference type="CDD" id="cd07500">
    <property type="entry name" value="HAD_PSP"/>
    <property type="match status" value="1"/>
</dbReference>
<dbReference type="NCBIfam" id="TIGR01488">
    <property type="entry name" value="HAD-SF-IB"/>
    <property type="match status" value="1"/>
</dbReference>
<proteinExistence type="inferred from homology"/>
<dbReference type="SFLD" id="SFLDG01136">
    <property type="entry name" value="C1.6:_Phosphoserine_Phosphatas"/>
    <property type="match status" value="1"/>
</dbReference>
<keyword evidence="7" id="KW-0479">Metal-binding</keyword>
<evidence type="ECO:0000256" key="9">
    <source>
        <dbReference type="ARBA" id="ARBA00022842"/>
    </source>
</evidence>
<evidence type="ECO:0000256" key="1">
    <source>
        <dbReference type="ARBA" id="ARBA00001946"/>
    </source>
</evidence>
<dbReference type="GO" id="GO:0005737">
    <property type="term" value="C:cytoplasm"/>
    <property type="evidence" value="ECO:0007669"/>
    <property type="project" value="TreeGrafter"/>
</dbReference>
<dbReference type="Gene3D" id="3.40.50.1000">
    <property type="entry name" value="HAD superfamily/HAD-like"/>
    <property type="match status" value="1"/>
</dbReference>
<reference evidence="15 16" key="1">
    <citation type="submission" date="2018-06" db="EMBL/GenBank/DDBJ databases">
        <title>Comparative genomics of Bradyrhizobium nodulating Arachidis hypogaea.</title>
        <authorList>
            <person name="Li Y."/>
        </authorList>
    </citation>
    <scope>NUCLEOTIDE SEQUENCE [LARGE SCALE GENOMIC DNA]</scope>
    <source>
        <strain evidence="15 16">CCBAU 051107</strain>
    </source>
</reference>
<dbReference type="EMBL" id="CP030050">
    <property type="protein sequence ID" value="QOZ71296.1"/>
    <property type="molecule type" value="Genomic_DNA"/>
</dbReference>
<dbReference type="PANTHER" id="PTHR43344:SF2">
    <property type="entry name" value="PHOSPHOSERINE PHOSPHATASE"/>
    <property type="match status" value="1"/>
</dbReference>
<evidence type="ECO:0000256" key="2">
    <source>
        <dbReference type="ARBA" id="ARBA00005135"/>
    </source>
</evidence>
<evidence type="ECO:0000256" key="12">
    <source>
        <dbReference type="ARBA" id="ARBA00048138"/>
    </source>
</evidence>
<protein>
    <recommendedName>
        <fullName evidence="5">Phosphoserine phosphatase</fullName>
        <ecNumber evidence="4">3.1.3.3</ecNumber>
    </recommendedName>
    <alternativeName>
        <fullName evidence="11">O-phosphoserine phosphohydrolase</fullName>
    </alternativeName>
</protein>
<dbReference type="GO" id="GO:0006564">
    <property type="term" value="P:L-serine biosynthetic process"/>
    <property type="evidence" value="ECO:0007669"/>
    <property type="project" value="UniProtKB-KW"/>
</dbReference>
<dbReference type="GO" id="GO:0000287">
    <property type="term" value="F:magnesium ion binding"/>
    <property type="evidence" value="ECO:0007669"/>
    <property type="project" value="TreeGrafter"/>
</dbReference>
<keyword evidence="6" id="KW-0028">Amino-acid biosynthesis</keyword>
<dbReference type="AlphaFoldDB" id="A0AAE7NVT9"/>
<sequence>MSLVATLICNPDNPALDSTIVDGARAVLPKAQPAHWLFDGVAVDIPFGAQDNLEGDRHAIEQRLRELRGDLPIDIVVQPVGFRRKKLFLADMDSTMIGQECIDELADLVGMKAHVAAITERAMRGEIEFEPALRERVALLKDLPASVVDEVLAKRITLTPGGRELVATMRKHGAYTCLVSGGFTLFTSAVAAKIGFQENRANELVVRDGKFTGEVKEPILGRAAKLATLVDLMESFDLDDIDSVVVGDGANDLAMIQAAGLGVAYHAKPAVAAAAAARIDHGDLTALLYAQGYRREEFVET</sequence>
<keyword evidence="10" id="KW-0718">Serine biosynthesis</keyword>
<keyword evidence="8 15" id="KW-0378">Hydrolase</keyword>
<evidence type="ECO:0000256" key="5">
    <source>
        <dbReference type="ARBA" id="ARBA00015196"/>
    </source>
</evidence>
<evidence type="ECO:0000256" key="13">
    <source>
        <dbReference type="ARBA" id="ARBA00048523"/>
    </source>
</evidence>
<evidence type="ECO:0000313" key="15">
    <source>
        <dbReference type="EMBL" id="QOZ71296.1"/>
    </source>
</evidence>
<feature type="active site" description="Nucleophile" evidence="14">
    <location>
        <position position="91"/>
    </location>
</feature>
<dbReference type="SFLD" id="SFLDS00003">
    <property type="entry name" value="Haloacid_Dehalogenase"/>
    <property type="match status" value="1"/>
</dbReference>
<dbReference type="SFLD" id="SFLDF00029">
    <property type="entry name" value="phosphoserine_phosphatase"/>
    <property type="match status" value="1"/>
</dbReference>
<evidence type="ECO:0000256" key="3">
    <source>
        <dbReference type="ARBA" id="ARBA00009184"/>
    </source>
</evidence>
<evidence type="ECO:0000256" key="4">
    <source>
        <dbReference type="ARBA" id="ARBA00012640"/>
    </source>
</evidence>
<dbReference type="InterPro" id="IPR004469">
    <property type="entry name" value="PSP"/>
</dbReference>
<accession>A0AAE7NVT9</accession>
<evidence type="ECO:0000256" key="11">
    <source>
        <dbReference type="ARBA" id="ARBA00031693"/>
    </source>
</evidence>
<comment type="catalytic activity">
    <reaction evidence="13">
        <text>O-phospho-D-serine + H2O = D-serine + phosphate</text>
        <dbReference type="Rhea" id="RHEA:24873"/>
        <dbReference type="ChEBI" id="CHEBI:15377"/>
        <dbReference type="ChEBI" id="CHEBI:35247"/>
        <dbReference type="ChEBI" id="CHEBI:43474"/>
        <dbReference type="ChEBI" id="CHEBI:58680"/>
        <dbReference type="EC" id="3.1.3.3"/>
    </reaction>
</comment>
<evidence type="ECO:0000256" key="14">
    <source>
        <dbReference type="PIRSR" id="PIRSR604469-1"/>
    </source>
</evidence>
<dbReference type="SFLD" id="SFLDG01137">
    <property type="entry name" value="C1.6.1:_Phosphoserine_Phosphat"/>
    <property type="match status" value="1"/>
</dbReference>
<comment type="cofactor">
    <cofactor evidence="1">
        <name>Mg(2+)</name>
        <dbReference type="ChEBI" id="CHEBI:18420"/>
    </cofactor>
</comment>
<dbReference type="NCBIfam" id="TIGR00338">
    <property type="entry name" value="serB"/>
    <property type="match status" value="1"/>
</dbReference>
<dbReference type="RefSeq" id="WP_092212553.1">
    <property type="nucleotide sequence ID" value="NZ_CP030050.1"/>
</dbReference>
<dbReference type="SUPFAM" id="SSF56784">
    <property type="entry name" value="HAD-like"/>
    <property type="match status" value="1"/>
</dbReference>
<dbReference type="InterPro" id="IPR023214">
    <property type="entry name" value="HAD_sf"/>
</dbReference>
<evidence type="ECO:0000256" key="10">
    <source>
        <dbReference type="ARBA" id="ARBA00023299"/>
    </source>
</evidence>
<evidence type="ECO:0000256" key="6">
    <source>
        <dbReference type="ARBA" id="ARBA00022605"/>
    </source>
</evidence>